<dbReference type="AlphaFoldDB" id="A0A1Y5T2R3"/>
<dbReference type="Proteomes" id="UP000193200">
    <property type="component" value="Unassembled WGS sequence"/>
</dbReference>
<keyword evidence="1" id="KW-0472">Membrane</keyword>
<sequence>MAAFDLYDAAHRVFRACLLELSEFALARTRHAGARFAPLEPALRAAAEGLIEDCTNQLRNSGIERVRDERDYLADFRREAADLLNGALAAGRQGTVDPRLFAGQGNRTMAVFAWLWPFLRVPLAILIAVLMFYWVLYGV</sequence>
<evidence type="ECO:0000313" key="3">
    <source>
        <dbReference type="Proteomes" id="UP000193200"/>
    </source>
</evidence>
<evidence type="ECO:0000313" key="2">
    <source>
        <dbReference type="EMBL" id="SLN54525.1"/>
    </source>
</evidence>
<keyword evidence="1" id="KW-1133">Transmembrane helix</keyword>
<feature type="transmembrane region" description="Helical" evidence="1">
    <location>
        <begin position="109"/>
        <end position="136"/>
    </location>
</feature>
<gene>
    <name evidence="2" type="ORF">OCH7691_02306</name>
</gene>
<protein>
    <submittedName>
        <fullName evidence="2">Uncharacterized protein</fullName>
    </submittedName>
</protein>
<name>A0A1Y5T2R3_9PROT</name>
<evidence type="ECO:0000256" key="1">
    <source>
        <dbReference type="SAM" id="Phobius"/>
    </source>
</evidence>
<proteinExistence type="predicted"/>
<keyword evidence="3" id="KW-1185">Reference proteome</keyword>
<keyword evidence="1" id="KW-0812">Transmembrane</keyword>
<dbReference type="EMBL" id="FWFR01000002">
    <property type="protein sequence ID" value="SLN54525.1"/>
    <property type="molecule type" value="Genomic_DNA"/>
</dbReference>
<dbReference type="InParanoid" id="A0A1Y5T2R3"/>
<organism evidence="2 3">
    <name type="scientific">Oceanibacterium hippocampi</name>
    <dbReference type="NCBI Taxonomy" id="745714"/>
    <lineage>
        <taxon>Bacteria</taxon>
        <taxon>Pseudomonadati</taxon>
        <taxon>Pseudomonadota</taxon>
        <taxon>Alphaproteobacteria</taxon>
        <taxon>Sneathiellales</taxon>
        <taxon>Sneathiellaceae</taxon>
        <taxon>Oceanibacterium</taxon>
    </lineage>
</organism>
<accession>A0A1Y5T2R3</accession>
<reference evidence="2 3" key="1">
    <citation type="submission" date="2017-03" db="EMBL/GenBank/DDBJ databases">
        <authorList>
            <person name="Afonso C.L."/>
            <person name="Miller P.J."/>
            <person name="Scott M.A."/>
            <person name="Spackman E."/>
            <person name="Goraichik I."/>
            <person name="Dimitrov K.M."/>
            <person name="Suarez D.L."/>
            <person name="Swayne D.E."/>
        </authorList>
    </citation>
    <scope>NUCLEOTIDE SEQUENCE [LARGE SCALE GENOMIC DNA]</scope>
    <source>
        <strain evidence="2 3">CECT 7691</strain>
    </source>
</reference>